<sequence>MSAPANLSAEERAELFGGFDPDEHAAEAERRWGGTQPWTESARRTASYTKEHWQRFTAEAADISTRMADALRAGLPTDGEEAMDLAEEHRAHITRWCYDCTYDIHRGLGDLYVEDPRFTASIDAETPGLAAYFRAAIHANALRHQA</sequence>
<dbReference type="Gene3D" id="1.10.490.50">
    <property type="entry name" value="Antibiotic binding domain of TipA-like multidrug resistance regulators"/>
    <property type="match status" value="1"/>
</dbReference>
<dbReference type="RefSeq" id="WP_090764868.1">
    <property type="nucleotide sequence ID" value="NZ_FNFB01000008.1"/>
</dbReference>
<evidence type="ECO:0000313" key="3">
    <source>
        <dbReference type="Proteomes" id="UP000198683"/>
    </source>
</evidence>
<gene>
    <name evidence="2" type="ORF">SAMN05421874_1088</name>
</gene>
<dbReference type="Proteomes" id="UP000198683">
    <property type="component" value="Unassembled WGS sequence"/>
</dbReference>
<dbReference type="Pfam" id="PF07739">
    <property type="entry name" value="TipAS"/>
    <property type="match status" value="1"/>
</dbReference>
<name>A0A1G9C7W2_9ACTN</name>
<dbReference type="AlphaFoldDB" id="A0A1G9C7W2"/>
<evidence type="ECO:0000259" key="1">
    <source>
        <dbReference type="Pfam" id="PF07739"/>
    </source>
</evidence>
<reference evidence="2 3" key="1">
    <citation type="submission" date="2016-10" db="EMBL/GenBank/DDBJ databases">
        <authorList>
            <person name="de Groot N.N."/>
        </authorList>
    </citation>
    <scope>NUCLEOTIDE SEQUENCE [LARGE SCALE GENOMIC DNA]</scope>
    <source>
        <strain evidence="2 3">CGMCC 4.5681</strain>
    </source>
</reference>
<feature type="domain" description="TipAS antibiotic-recognition" evidence="1">
    <location>
        <begin position="24"/>
        <end position="140"/>
    </location>
</feature>
<evidence type="ECO:0000313" key="2">
    <source>
        <dbReference type="EMBL" id="SDK47777.1"/>
    </source>
</evidence>
<dbReference type="InterPro" id="IPR012925">
    <property type="entry name" value="TipAS_dom"/>
</dbReference>
<dbReference type="EMBL" id="FNFB01000008">
    <property type="protein sequence ID" value="SDK47777.1"/>
    <property type="molecule type" value="Genomic_DNA"/>
</dbReference>
<dbReference type="STRING" id="683260.SAMN05421874_1088"/>
<keyword evidence="3" id="KW-1185">Reference proteome</keyword>
<protein>
    <submittedName>
        <fullName evidence="2">TipAS antibiotic-recognition domain-containing protein</fullName>
    </submittedName>
</protein>
<dbReference type="OrthoDB" id="9809391at2"/>
<accession>A0A1G9C7W2</accession>
<organism evidence="2 3">
    <name type="scientific">Nonomuraea maritima</name>
    <dbReference type="NCBI Taxonomy" id="683260"/>
    <lineage>
        <taxon>Bacteria</taxon>
        <taxon>Bacillati</taxon>
        <taxon>Actinomycetota</taxon>
        <taxon>Actinomycetes</taxon>
        <taxon>Streptosporangiales</taxon>
        <taxon>Streptosporangiaceae</taxon>
        <taxon>Nonomuraea</taxon>
    </lineage>
</organism>
<proteinExistence type="predicted"/>
<dbReference type="InterPro" id="IPR036244">
    <property type="entry name" value="TipA-like_antibiotic-bd"/>
</dbReference>
<dbReference type="SUPFAM" id="SSF89082">
    <property type="entry name" value="Antibiotic binding domain of TipA-like multidrug resistance regulators"/>
    <property type="match status" value="1"/>
</dbReference>